<gene>
    <name evidence="12" type="ORF">METZ01_LOCUS84844</name>
</gene>
<protein>
    <recommendedName>
        <fullName evidence="11">Thioredoxin domain-containing protein</fullName>
    </recommendedName>
</protein>
<feature type="transmembrane region" description="Helical" evidence="10">
    <location>
        <begin position="93"/>
        <end position="113"/>
    </location>
</feature>
<keyword evidence="7 10" id="KW-0472">Membrane</keyword>
<comment type="subcellular location">
    <subcellularLocation>
        <location evidence="1">Membrane</location>
        <topology evidence="1">Multi-pass membrane protein</topology>
    </subcellularLocation>
</comment>
<dbReference type="Gene3D" id="1.20.1440.130">
    <property type="entry name" value="VKOR domain"/>
    <property type="match status" value="1"/>
</dbReference>
<reference evidence="12" key="1">
    <citation type="submission" date="2018-05" db="EMBL/GenBank/DDBJ databases">
        <authorList>
            <person name="Lanie J.A."/>
            <person name="Ng W.-L."/>
            <person name="Kazmierczak K.M."/>
            <person name="Andrzejewski T.M."/>
            <person name="Davidsen T.M."/>
            <person name="Wayne K.J."/>
            <person name="Tettelin H."/>
            <person name="Glass J.I."/>
            <person name="Rusch D."/>
            <person name="Podicherti R."/>
            <person name="Tsui H.-C.T."/>
            <person name="Winkler M.E."/>
        </authorList>
    </citation>
    <scope>NUCLEOTIDE SEQUENCE</scope>
</reference>
<feature type="domain" description="Thioredoxin" evidence="11">
    <location>
        <begin position="195"/>
        <end position="399"/>
    </location>
</feature>
<dbReference type="InterPro" id="IPR013766">
    <property type="entry name" value="Thioredoxin_domain"/>
</dbReference>
<proteinExistence type="inferred from homology"/>
<dbReference type="EMBL" id="UINC01007201">
    <property type="protein sequence ID" value="SVA31990.1"/>
    <property type="molecule type" value="Genomic_DNA"/>
</dbReference>
<keyword evidence="9" id="KW-0676">Redox-active center</keyword>
<evidence type="ECO:0000256" key="8">
    <source>
        <dbReference type="ARBA" id="ARBA00023157"/>
    </source>
</evidence>
<evidence type="ECO:0000256" key="10">
    <source>
        <dbReference type="SAM" id="Phobius"/>
    </source>
</evidence>
<dbReference type="SMART" id="SM00756">
    <property type="entry name" value="VKc"/>
    <property type="match status" value="1"/>
</dbReference>
<dbReference type="Gene3D" id="3.40.30.10">
    <property type="entry name" value="Glutaredoxin"/>
    <property type="match status" value="1"/>
</dbReference>
<evidence type="ECO:0000256" key="6">
    <source>
        <dbReference type="ARBA" id="ARBA00023002"/>
    </source>
</evidence>
<keyword evidence="3 10" id="KW-0812">Transmembrane</keyword>
<keyword evidence="4" id="KW-0874">Quinone</keyword>
<keyword evidence="5 10" id="KW-1133">Transmembrane helix</keyword>
<evidence type="ECO:0000259" key="11">
    <source>
        <dbReference type="PROSITE" id="PS51352"/>
    </source>
</evidence>
<feature type="transmembrane region" description="Helical" evidence="10">
    <location>
        <begin position="119"/>
        <end position="141"/>
    </location>
</feature>
<evidence type="ECO:0000256" key="2">
    <source>
        <dbReference type="ARBA" id="ARBA00006214"/>
    </source>
</evidence>
<evidence type="ECO:0000256" key="5">
    <source>
        <dbReference type="ARBA" id="ARBA00022989"/>
    </source>
</evidence>
<sequence length="408" mass="43017">MSPFVRRTILALAFVGLGSAGTSTFVHYQLVQDPSYTSFCDINDTVSCTQVYLSSYGSVGGIPTALLGAFWFGLVLLLTLAAGPASSEIAENIGGYLLVLSTIGLSAVLFLGYVSFMVIGALCVLCVVVYAAVIGIFLLSGASDSIPWLSIPGRMAGDLGRLVRSPVALASTLVYLGATAAAVAVFPGEDTGLSVSSGSSAVADTAEDSSDDGTQFARYWDAQPRVELPVPHDGAQVLVVKFNDYECPSCAATYMAYEPIFARFESSHPGAVRHVSIDYPLDPECNDQTPRGGHMGACEAAVAVRLARRSDRDDRMARWLYENQQSLSRETVAEALARIAGMSDFDALYEATLEDVKADIALGGVIAIEATPTFVINGVMIKGGLQPEYFEAAIELELERAAAGGSIG</sequence>
<feature type="transmembrane region" description="Helical" evidence="10">
    <location>
        <begin position="62"/>
        <end position="81"/>
    </location>
</feature>
<dbReference type="InterPro" id="IPR036249">
    <property type="entry name" value="Thioredoxin-like_sf"/>
</dbReference>
<dbReference type="Pfam" id="PF07884">
    <property type="entry name" value="VKOR"/>
    <property type="match status" value="1"/>
</dbReference>
<evidence type="ECO:0000256" key="9">
    <source>
        <dbReference type="ARBA" id="ARBA00023284"/>
    </source>
</evidence>
<dbReference type="AlphaFoldDB" id="A0A381UV54"/>
<feature type="transmembrane region" description="Helical" evidence="10">
    <location>
        <begin position="162"/>
        <end position="186"/>
    </location>
</feature>
<evidence type="ECO:0000256" key="1">
    <source>
        <dbReference type="ARBA" id="ARBA00004141"/>
    </source>
</evidence>
<dbReference type="InterPro" id="IPR012932">
    <property type="entry name" value="VKOR"/>
</dbReference>
<evidence type="ECO:0000256" key="3">
    <source>
        <dbReference type="ARBA" id="ARBA00022692"/>
    </source>
</evidence>
<keyword evidence="6" id="KW-0560">Oxidoreductase</keyword>
<dbReference type="CDD" id="cd12920">
    <property type="entry name" value="VKOR_3"/>
    <property type="match status" value="1"/>
</dbReference>
<dbReference type="Pfam" id="PF13462">
    <property type="entry name" value="Thioredoxin_4"/>
    <property type="match status" value="1"/>
</dbReference>
<evidence type="ECO:0000256" key="4">
    <source>
        <dbReference type="ARBA" id="ARBA00022719"/>
    </source>
</evidence>
<comment type="similarity">
    <text evidence="2">Belongs to the VKOR family.</text>
</comment>
<dbReference type="InterPro" id="IPR012336">
    <property type="entry name" value="Thioredoxin-like_fold"/>
</dbReference>
<dbReference type="GO" id="GO:0016491">
    <property type="term" value="F:oxidoreductase activity"/>
    <property type="evidence" value="ECO:0007669"/>
    <property type="project" value="UniProtKB-KW"/>
</dbReference>
<dbReference type="GO" id="GO:0048038">
    <property type="term" value="F:quinone binding"/>
    <property type="evidence" value="ECO:0007669"/>
    <property type="project" value="UniProtKB-KW"/>
</dbReference>
<dbReference type="InterPro" id="IPR038354">
    <property type="entry name" value="VKOR_sf"/>
</dbReference>
<accession>A0A381UV54</accession>
<evidence type="ECO:0000313" key="12">
    <source>
        <dbReference type="EMBL" id="SVA31990.1"/>
    </source>
</evidence>
<dbReference type="SUPFAM" id="SSF52833">
    <property type="entry name" value="Thioredoxin-like"/>
    <property type="match status" value="1"/>
</dbReference>
<name>A0A381UV54_9ZZZZ</name>
<organism evidence="12">
    <name type="scientific">marine metagenome</name>
    <dbReference type="NCBI Taxonomy" id="408172"/>
    <lineage>
        <taxon>unclassified sequences</taxon>
        <taxon>metagenomes</taxon>
        <taxon>ecological metagenomes</taxon>
    </lineage>
</organism>
<dbReference type="PROSITE" id="PS51352">
    <property type="entry name" value="THIOREDOXIN_2"/>
    <property type="match status" value="1"/>
</dbReference>
<evidence type="ECO:0000256" key="7">
    <source>
        <dbReference type="ARBA" id="ARBA00023136"/>
    </source>
</evidence>
<dbReference type="GO" id="GO:0016020">
    <property type="term" value="C:membrane"/>
    <property type="evidence" value="ECO:0007669"/>
    <property type="project" value="UniProtKB-SubCell"/>
</dbReference>
<keyword evidence="8" id="KW-1015">Disulfide bond</keyword>